<dbReference type="GO" id="GO:0005634">
    <property type="term" value="C:nucleus"/>
    <property type="evidence" value="ECO:0007669"/>
    <property type="project" value="UniProtKB-SubCell"/>
</dbReference>
<organism evidence="6 7">
    <name type="scientific">Trifolium subterraneum</name>
    <name type="common">Subterranean clover</name>
    <dbReference type="NCBI Taxonomy" id="3900"/>
    <lineage>
        <taxon>Eukaryota</taxon>
        <taxon>Viridiplantae</taxon>
        <taxon>Streptophyta</taxon>
        <taxon>Embryophyta</taxon>
        <taxon>Tracheophyta</taxon>
        <taxon>Spermatophyta</taxon>
        <taxon>Magnoliopsida</taxon>
        <taxon>eudicotyledons</taxon>
        <taxon>Gunneridae</taxon>
        <taxon>Pentapetalae</taxon>
        <taxon>rosids</taxon>
        <taxon>fabids</taxon>
        <taxon>Fabales</taxon>
        <taxon>Fabaceae</taxon>
        <taxon>Papilionoideae</taxon>
        <taxon>50 kb inversion clade</taxon>
        <taxon>NPAAA clade</taxon>
        <taxon>Hologalegina</taxon>
        <taxon>IRL clade</taxon>
        <taxon>Trifolieae</taxon>
        <taxon>Trifolium</taxon>
    </lineage>
</organism>
<dbReference type="EMBL" id="DF973411">
    <property type="protein sequence ID" value="GAU29922.1"/>
    <property type="molecule type" value="Genomic_DNA"/>
</dbReference>
<keyword evidence="2" id="KW-0805">Transcription regulation</keyword>
<keyword evidence="3" id="KW-0238">DNA-binding</keyword>
<comment type="subcellular location">
    <subcellularLocation>
        <location evidence="1">Nucleus</location>
    </subcellularLocation>
</comment>
<gene>
    <name evidence="6" type="ORF">TSUD_148310</name>
</gene>
<sequence>MNDVSFLDTESLQQVDCDHGACMNDLIAKIQTFRMEFDAHNGSFRDVLYENLVPLFVRMSCSEILIIMKLRFMCYINPRLLTISLATRWGSHVKYPINNPPVRCLLDKSGVGHHLTSFPSDAPISMPIPQRSFLRTVVKKLTVYDVQYGTLVLPWTGFGKLEILAPSSSLCLVDYTGARYSCKSKFSINANGELYSKISGDWANLCRIHGLSEGSSVRFTLPKSCNNNIMYVFVNPQIGIENTLTYPLGDGTELALFVSQNYVVINN</sequence>
<keyword evidence="4" id="KW-0804">Transcription</keyword>
<keyword evidence="7" id="KW-1185">Reference proteome</keyword>
<evidence type="ECO:0000313" key="6">
    <source>
        <dbReference type="EMBL" id="GAU29922.1"/>
    </source>
</evidence>
<keyword evidence="5" id="KW-0539">Nucleus</keyword>
<dbReference type="InterPro" id="IPR015300">
    <property type="entry name" value="DNA-bd_pseudobarrel_sf"/>
</dbReference>
<protein>
    <submittedName>
        <fullName evidence="6">Uncharacterized protein</fullName>
    </submittedName>
</protein>
<dbReference type="AlphaFoldDB" id="A0A2Z6MYP5"/>
<evidence type="ECO:0000313" key="7">
    <source>
        <dbReference type="Proteomes" id="UP000242715"/>
    </source>
</evidence>
<evidence type="ECO:0000256" key="3">
    <source>
        <dbReference type="ARBA" id="ARBA00023125"/>
    </source>
</evidence>
<name>A0A2Z6MYP5_TRISU</name>
<evidence type="ECO:0000256" key="2">
    <source>
        <dbReference type="ARBA" id="ARBA00023015"/>
    </source>
</evidence>
<dbReference type="GO" id="GO:0003677">
    <property type="term" value="F:DNA binding"/>
    <property type="evidence" value="ECO:0007669"/>
    <property type="project" value="UniProtKB-KW"/>
</dbReference>
<evidence type="ECO:0000256" key="1">
    <source>
        <dbReference type="ARBA" id="ARBA00004123"/>
    </source>
</evidence>
<accession>A0A2Z6MYP5</accession>
<dbReference type="SUPFAM" id="SSF101936">
    <property type="entry name" value="DNA-binding pseudobarrel domain"/>
    <property type="match status" value="1"/>
</dbReference>
<proteinExistence type="predicted"/>
<dbReference type="Proteomes" id="UP000242715">
    <property type="component" value="Unassembled WGS sequence"/>
</dbReference>
<evidence type="ECO:0000256" key="5">
    <source>
        <dbReference type="ARBA" id="ARBA00023242"/>
    </source>
</evidence>
<reference evidence="7" key="1">
    <citation type="journal article" date="2017" name="Front. Plant Sci.">
        <title>Climate Clever Clovers: New Paradigm to Reduce the Environmental Footprint of Ruminants by Breeding Low Methanogenic Forages Utilizing Haplotype Variation.</title>
        <authorList>
            <person name="Kaur P."/>
            <person name="Appels R."/>
            <person name="Bayer P.E."/>
            <person name="Keeble-Gagnere G."/>
            <person name="Wang J."/>
            <person name="Hirakawa H."/>
            <person name="Shirasawa K."/>
            <person name="Vercoe P."/>
            <person name="Stefanova K."/>
            <person name="Durmic Z."/>
            <person name="Nichols P."/>
            <person name="Revell C."/>
            <person name="Isobe S.N."/>
            <person name="Edwards D."/>
            <person name="Erskine W."/>
        </authorList>
    </citation>
    <scope>NUCLEOTIDE SEQUENCE [LARGE SCALE GENOMIC DNA]</scope>
    <source>
        <strain evidence="7">cv. Daliak</strain>
    </source>
</reference>
<evidence type="ECO:0000256" key="4">
    <source>
        <dbReference type="ARBA" id="ARBA00023163"/>
    </source>
</evidence>